<feature type="DNA-binding region" description="Homeobox" evidence="5">
    <location>
        <begin position="143"/>
        <end position="202"/>
    </location>
</feature>
<dbReference type="InterPro" id="IPR009057">
    <property type="entry name" value="Homeodomain-like_sf"/>
</dbReference>
<dbReference type="GO" id="GO:0000981">
    <property type="term" value="F:DNA-binding transcription factor activity, RNA polymerase II-specific"/>
    <property type="evidence" value="ECO:0007669"/>
    <property type="project" value="InterPro"/>
</dbReference>
<dbReference type="InterPro" id="IPR050394">
    <property type="entry name" value="Homeobox_NK-like"/>
</dbReference>
<evidence type="ECO:0000256" key="1">
    <source>
        <dbReference type="ARBA" id="ARBA00004123"/>
    </source>
</evidence>
<dbReference type="SMART" id="SM00389">
    <property type="entry name" value="HOX"/>
    <property type="match status" value="1"/>
</dbReference>
<evidence type="ECO:0000256" key="6">
    <source>
        <dbReference type="RuleBase" id="RU000682"/>
    </source>
</evidence>
<proteinExistence type="predicted"/>
<evidence type="ECO:0000313" key="9">
    <source>
        <dbReference type="EMBL" id="OWF50961.1"/>
    </source>
</evidence>
<dbReference type="Gene3D" id="1.10.10.60">
    <property type="entry name" value="Homeodomain-like"/>
    <property type="match status" value="1"/>
</dbReference>
<evidence type="ECO:0000256" key="3">
    <source>
        <dbReference type="ARBA" id="ARBA00023155"/>
    </source>
</evidence>
<dbReference type="PANTHER" id="PTHR24340">
    <property type="entry name" value="HOMEOBOX PROTEIN NKX"/>
    <property type="match status" value="1"/>
</dbReference>
<dbReference type="OrthoDB" id="6268633at2759"/>
<dbReference type="Proteomes" id="UP000242188">
    <property type="component" value="Unassembled WGS sequence"/>
</dbReference>
<evidence type="ECO:0000256" key="5">
    <source>
        <dbReference type="PROSITE-ProRule" id="PRU00108"/>
    </source>
</evidence>
<dbReference type="EMBL" id="NEDP02002410">
    <property type="protein sequence ID" value="OWF50961.1"/>
    <property type="molecule type" value="Genomic_DNA"/>
</dbReference>
<dbReference type="PROSITE" id="PS00027">
    <property type="entry name" value="HOMEOBOX_1"/>
    <property type="match status" value="1"/>
</dbReference>
<feature type="compositionally biased region" description="Basic and acidic residues" evidence="7">
    <location>
        <begin position="24"/>
        <end position="35"/>
    </location>
</feature>
<feature type="region of interest" description="Disordered" evidence="7">
    <location>
        <begin position="21"/>
        <end position="45"/>
    </location>
</feature>
<feature type="compositionally biased region" description="Low complexity" evidence="7">
    <location>
        <begin position="113"/>
        <end position="127"/>
    </location>
</feature>
<dbReference type="GO" id="GO:0000978">
    <property type="term" value="F:RNA polymerase II cis-regulatory region sequence-specific DNA binding"/>
    <property type="evidence" value="ECO:0007669"/>
    <property type="project" value="TreeGrafter"/>
</dbReference>
<gene>
    <name evidence="9" type="ORF">KP79_PYT17299</name>
</gene>
<accession>A0A210QQE5</accession>
<evidence type="ECO:0000313" key="10">
    <source>
        <dbReference type="Proteomes" id="UP000242188"/>
    </source>
</evidence>
<evidence type="ECO:0000256" key="4">
    <source>
        <dbReference type="ARBA" id="ARBA00023242"/>
    </source>
</evidence>
<comment type="subcellular location">
    <subcellularLocation>
        <location evidence="1 5 6">Nucleus</location>
    </subcellularLocation>
</comment>
<dbReference type="PROSITE" id="PS50071">
    <property type="entry name" value="HOMEOBOX_2"/>
    <property type="match status" value="1"/>
</dbReference>
<feature type="compositionally biased region" description="Polar residues" evidence="7">
    <location>
        <begin position="301"/>
        <end position="319"/>
    </location>
</feature>
<sequence length="331" mass="36771">MVHESGTNSLYKKQAFTIESLAKSSRDESPKEDITPPRGEPLFRGINRSLEGITFGCIPQFSLTSPNLDRLTPVSDPGYKSLNSTPSKSEDVPSKRRRCSSGSDEAPNRAIPSNSSSTSDVSFDSISPYTSDTDACSDDQNRRKKARTAFSSEQVYGLEQRYQIQKYLPSSERSRLAKKLTLTDQQVKTWFQNRRMKEKRHQRDEEQARNFYLPTGGVDIAQLHAMGLPCPPPYKVQSPTVGHMFSSPSNNALPGYQFHSPVHMASSSNGQDRLQMHPSYLGYSPIMGSLPMFPRQSAISRHASSVPTPLTSTPVSKSPTYICETRGRSPA</sequence>
<keyword evidence="2 5" id="KW-0238">DNA-binding</keyword>
<name>A0A210QQE5_MIZYE</name>
<feature type="domain" description="Homeobox" evidence="8">
    <location>
        <begin position="141"/>
        <end position="201"/>
    </location>
</feature>
<dbReference type="STRING" id="6573.A0A210QQE5"/>
<evidence type="ECO:0000256" key="7">
    <source>
        <dbReference type="SAM" id="MobiDB-lite"/>
    </source>
</evidence>
<dbReference type="CDD" id="cd00086">
    <property type="entry name" value="homeodomain"/>
    <property type="match status" value="1"/>
</dbReference>
<dbReference type="AlphaFoldDB" id="A0A210QQE5"/>
<protein>
    <submittedName>
        <fullName evidence="9">Brain-specific homeobox protein-like</fullName>
    </submittedName>
</protein>
<comment type="caution">
    <text evidence="9">The sequence shown here is derived from an EMBL/GenBank/DDBJ whole genome shotgun (WGS) entry which is preliminary data.</text>
</comment>
<feature type="region of interest" description="Disordered" evidence="7">
    <location>
        <begin position="61"/>
        <end position="145"/>
    </location>
</feature>
<evidence type="ECO:0000256" key="2">
    <source>
        <dbReference type="ARBA" id="ARBA00023125"/>
    </source>
</evidence>
<keyword evidence="10" id="KW-1185">Reference proteome</keyword>
<organism evidence="9 10">
    <name type="scientific">Mizuhopecten yessoensis</name>
    <name type="common">Japanese scallop</name>
    <name type="synonym">Patinopecten yessoensis</name>
    <dbReference type="NCBI Taxonomy" id="6573"/>
    <lineage>
        <taxon>Eukaryota</taxon>
        <taxon>Metazoa</taxon>
        <taxon>Spiralia</taxon>
        <taxon>Lophotrochozoa</taxon>
        <taxon>Mollusca</taxon>
        <taxon>Bivalvia</taxon>
        <taxon>Autobranchia</taxon>
        <taxon>Pteriomorphia</taxon>
        <taxon>Pectinida</taxon>
        <taxon>Pectinoidea</taxon>
        <taxon>Pectinidae</taxon>
        <taxon>Mizuhopecten</taxon>
    </lineage>
</organism>
<dbReference type="InterPro" id="IPR001356">
    <property type="entry name" value="HD"/>
</dbReference>
<dbReference type="GO" id="GO:0005634">
    <property type="term" value="C:nucleus"/>
    <property type="evidence" value="ECO:0007669"/>
    <property type="project" value="UniProtKB-SubCell"/>
</dbReference>
<dbReference type="Pfam" id="PF00046">
    <property type="entry name" value="Homeodomain"/>
    <property type="match status" value="1"/>
</dbReference>
<dbReference type="SUPFAM" id="SSF46689">
    <property type="entry name" value="Homeodomain-like"/>
    <property type="match status" value="1"/>
</dbReference>
<dbReference type="InterPro" id="IPR017970">
    <property type="entry name" value="Homeobox_CS"/>
</dbReference>
<keyword evidence="4 5" id="KW-0539">Nucleus</keyword>
<dbReference type="GO" id="GO:0030154">
    <property type="term" value="P:cell differentiation"/>
    <property type="evidence" value="ECO:0007669"/>
    <property type="project" value="TreeGrafter"/>
</dbReference>
<dbReference type="PANTHER" id="PTHR24340:SF112">
    <property type="entry name" value="VENT HOMEOBOX"/>
    <property type="match status" value="1"/>
</dbReference>
<evidence type="ECO:0000259" key="8">
    <source>
        <dbReference type="PROSITE" id="PS50071"/>
    </source>
</evidence>
<keyword evidence="3 5" id="KW-0371">Homeobox</keyword>
<feature type="region of interest" description="Disordered" evidence="7">
    <location>
        <begin position="301"/>
        <end position="331"/>
    </location>
</feature>
<reference evidence="9 10" key="1">
    <citation type="journal article" date="2017" name="Nat. Ecol. Evol.">
        <title>Scallop genome provides insights into evolution of bilaterian karyotype and development.</title>
        <authorList>
            <person name="Wang S."/>
            <person name="Zhang J."/>
            <person name="Jiao W."/>
            <person name="Li J."/>
            <person name="Xun X."/>
            <person name="Sun Y."/>
            <person name="Guo X."/>
            <person name="Huan P."/>
            <person name="Dong B."/>
            <person name="Zhang L."/>
            <person name="Hu X."/>
            <person name="Sun X."/>
            <person name="Wang J."/>
            <person name="Zhao C."/>
            <person name="Wang Y."/>
            <person name="Wang D."/>
            <person name="Huang X."/>
            <person name="Wang R."/>
            <person name="Lv J."/>
            <person name="Li Y."/>
            <person name="Zhang Z."/>
            <person name="Liu B."/>
            <person name="Lu W."/>
            <person name="Hui Y."/>
            <person name="Liang J."/>
            <person name="Zhou Z."/>
            <person name="Hou R."/>
            <person name="Li X."/>
            <person name="Liu Y."/>
            <person name="Li H."/>
            <person name="Ning X."/>
            <person name="Lin Y."/>
            <person name="Zhao L."/>
            <person name="Xing Q."/>
            <person name="Dou J."/>
            <person name="Li Y."/>
            <person name="Mao J."/>
            <person name="Guo H."/>
            <person name="Dou H."/>
            <person name="Li T."/>
            <person name="Mu C."/>
            <person name="Jiang W."/>
            <person name="Fu Q."/>
            <person name="Fu X."/>
            <person name="Miao Y."/>
            <person name="Liu J."/>
            <person name="Yu Q."/>
            <person name="Li R."/>
            <person name="Liao H."/>
            <person name="Li X."/>
            <person name="Kong Y."/>
            <person name="Jiang Z."/>
            <person name="Chourrout D."/>
            <person name="Li R."/>
            <person name="Bao Z."/>
        </authorList>
    </citation>
    <scope>NUCLEOTIDE SEQUENCE [LARGE SCALE GENOMIC DNA]</scope>
    <source>
        <strain evidence="9 10">PY_sf001</strain>
    </source>
</reference>